<feature type="compositionally biased region" description="Polar residues" evidence="1">
    <location>
        <begin position="530"/>
        <end position="542"/>
    </location>
</feature>
<dbReference type="EMBL" id="CAKLBY020000312">
    <property type="protein sequence ID" value="CAK7945034.1"/>
    <property type="molecule type" value="Genomic_DNA"/>
</dbReference>
<sequence length="671" mass="70222">MPPKASTKTPSTLHEPYEDHAYADLRRAVSARCLHLPRTGPYRVANRVNFIALLRANDKATRATRSAAAPLTLPRPSQASDPSALHVVRTRRSCRFRLLNVLLSRAFIDRWDAMKTSNGTLEMTSLWLDVHAAFRQRKRTPELDGLLFDDALFKDVTPHVVVAHSASRLVEMWMDIVTLYRDAVAKAEAAATAADAAGGKGDATHSFVDFCAGRLDLLYLHMAMLLEPKLYEFLLSGKLVFADGDGSSKIKMETPGHGGKVDAAHGTSEDARSGTKVPARSSGKSLVDEAKTGPVSTRTSPEIKSGAADAAKAFAPAIPAPHAAVSASSAATSTPATATPVATEAATAVPASTPAAVVAATATTSAVAASAPTAATATPDIALTPAVKTAATTASAVCASTSTPVVAGVDVSTVAATGSDAGAVPSKSAPISRPCKIPTQNPEMDEFLPLATSFLNAVPAKTAAVRTASTVAKANRRTSESSALKSLARKKLQTVGNGKTLNRGAGAQSARGSKSKALPLKQKKTESRSEASALSTRVQSKSPAGDKCVDATTSSLGKRPREESATAIVNVSSVSDIVPHSGKQAHSAKAFSTALAGRAVDVVLPPDEWDILESRLRKVNENIGRCHRGLTSVDAKVNGNYKQSLEADLRFYSAIKQRLQEQLLVVMQSGY</sequence>
<organism evidence="2 3">
    <name type="scientific">Peronospora matthiolae</name>
    <dbReference type="NCBI Taxonomy" id="2874970"/>
    <lineage>
        <taxon>Eukaryota</taxon>
        <taxon>Sar</taxon>
        <taxon>Stramenopiles</taxon>
        <taxon>Oomycota</taxon>
        <taxon>Peronosporomycetes</taxon>
        <taxon>Peronosporales</taxon>
        <taxon>Peronosporaceae</taxon>
        <taxon>Peronospora</taxon>
    </lineage>
</organism>
<evidence type="ECO:0000256" key="1">
    <source>
        <dbReference type="SAM" id="MobiDB-lite"/>
    </source>
</evidence>
<accession>A0AAV1VDL4</accession>
<proteinExistence type="predicted"/>
<dbReference type="AlphaFoldDB" id="A0AAV1VDL4"/>
<evidence type="ECO:0000313" key="3">
    <source>
        <dbReference type="Proteomes" id="UP001162060"/>
    </source>
</evidence>
<evidence type="ECO:0000313" key="2">
    <source>
        <dbReference type="EMBL" id="CAK7945034.1"/>
    </source>
</evidence>
<feature type="region of interest" description="Disordered" evidence="1">
    <location>
        <begin position="251"/>
        <end position="303"/>
    </location>
</feature>
<name>A0AAV1VDL4_9STRA</name>
<feature type="region of interest" description="Disordered" evidence="1">
    <location>
        <begin position="471"/>
        <end position="564"/>
    </location>
</feature>
<protein>
    <submittedName>
        <fullName evidence="2">Uncharacterized protein</fullName>
    </submittedName>
</protein>
<feature type="compositionally biased region" description="Basic and acidic residues" evidence="1">
    <location>
        <begin position="251"/>
        <end position="273"/>
    </location>
</feature>
<comment type="caution">
    <text evidence="2">The sequence shown here is derived from an EMBL/GenBank/DDBJ whole genome shotgun (WGS) entry which is preliminary data.</text>
</comment>
<dbReference type="Proteomes" id="UP001162060">
    <property type="component" value="Unassembled WGS sequence"/>
</dbReference>
<gene>
    <name evidence="2" type="ORF">PM001_LOCUS30184</name>
</gene>
<reference evidence="2" key="1">
    <citation type="submission" date="2024-01" db="EMBL/GenBank/DDBJ databases">
        <authorList>
            <person name="Webb A."/>
        </authorList>
    </citation>
    <scope>NUCLEOTIDE SEQUENCE</scope>
    <source>
        <strain evidence="2">Pm1</strain>
    </source>
</reference>